<dbReference type="Pfam" id="PF01323">
    <property type="entry name" value="DSBA"/>
    <property type="match status" value="1"/>
</dbReference>
<proteinExistence type="predicted"/>
<dbReference type="EMBL" id="WKJJ01000001">
    <property type="protein sequence ID" value="MRV70237.1"/>
    <property type="molecule type" value="Genomic_DNA"/>
</dbReference>
<dbReference type="SUPFAM" id="SSF52833">
    <property type="entry name" value="Thioredoxin-like"/>
    <property type="match status" value="1"/>
</dbReference>
<dbReference type="Proteomes" id="UP000446768">
    <property type="component" value="Unassembled WGS sequence"/>
</dbReference>
<sequence>MNRILTIDAYFDFICPWCLIGNRQLQLALELLAESEPHVTPQVRWRGVQLLPQLPALGVPFGAFYRDRLGSDDNVRRRQAQVIAAAGQTGVRIDFSRIALMPNTADAHRLFELACSTGSDAQAAHLMERLYAAHFVLGENLGDGAQLLAIAESCGFPAKAMLPAMQGAGRPFKPALGGVAPGGVPHLVFDGWLSINGAQPPASLLSAMQLALSAKAAA</sequence>
<feature type="domain" description="DSBA-like thioredoxin" evidence="1">
    <location>
        <begin position="6"/>
        <end position="206"/>
    </location>
</feature>
<reference evidence="2 3" key="1">
    <citation type="submission" date="2019-11" db="EMBL/GenBank/DDBJ databases">
        <title>Novel species isolated from a subtropical stream in China.</title>
        <authorList>
            <person name="Lu H."/>
        </authorList>
    </citation>
    <scope>NUCLEOTIDE SEQUENCE [LARGE SCALE GENOMIC DNA]</scope>
    <source>
        <strain evidence="2 3">FT92W</strain>
    </source>
</reference>
<dbReference type="RefSeq" id="WP_154370734.1">
    <property type="nucleotide sequence ID" value="NZ_WKJJ01000001.1"/>
</dbReference>
<gene>
    <name evidence="2" type="ORF">GJ700_00690</name>
</gene>
<protein>
    <submittedName>
        <fullName evidence="2">DsbA family oxidoreductase</fullName>
    </submittedName>
</protein>
<name>A0A7X2IIM4_9BURK</name>
<evidence type="ECO:0000313" key="3">
    <source>
        <dbReference type="Proteomes" id="UP000446768"/>
    </source>
</evidence>
<evidence type="ECO:0000313" key="2">
    <source>
        <dbReference type="EMBL" id="MRV70237.1"/>
    </source>
</evidence>
<dbReference type="Gene3D" id="3.40.30.10">
    <property type="entry name" value="Glutaredoxin"/>
    <property type="match status" value="1"/>
</dbReference>
<dbReference type="GO" id="GO:0016491">
    <property type="term" value="F:oxidoreductase activity"/>
    <property type="evidence" value="ECO:0007669"/>
    <property type="project" value="InterPro"/>
</dbReference>
<evidence type="ECO:0000259" key="1">
    <source>
        <dbReference type="Pfam" id="PF01323"/>
    </source>
</evidence>
<accession>A0A7X2IIM4</accession>
<comment type="caution">
    <text evidence="2">The sequence shown here is derived from an EMBL/GenBank/DDBJ whole genome shotgun (WGS) entry which is preliminary data.</text>
</comment>
<dbReference type="PANTHER" id="PTHR13887:SF41">
    <property type="entry name" value="THIOREDOXIN SUPERFAMILY PROTEIN"/>
    <property type="match status" value="1"/>
</dbReference>
<dbReference type="AlphaFoldDB" id="A0A7X2IIM4"/>
<dbReference type="InterPro" id="IPR036249">
    <property type="entry name" value="Thioredoxin-like_sf"/>
</dbReference>
<dbReference type="InterPro" id="IPR001853">
    <property type="entry name" value="DSBA-like_thioredoxin_dom"/>
</dbReference>
<keyword evidence="3" id="KW-1185">Reference proteome</keyword>
<organism evidence="2 3">
    <name type="scientific">Pseudoduganella rivuli</name>
    <dbReference type="NCBI Taxonomy" id="2666085"/>
    <lineage>
        <taxon>Bacteria</taxon>
        <taxon>Pseudomonadati</taxon>
        <taxon>Pseudomonadota</taxon>
        <taxon>Betaproteobacteria</taxon>
        <taxon>Burkholderiales</taxon>
        <taxon>Oxalobacteraceae</taxon>
        <taxon>Telluria group</taxon>
        <taxon>Pseudoduganella</taxon>
    </lineage>
</organism>
<dbReference type="PANTHER" id="PTHR13887">
    <property type="entry name" value="GLUTATHIONE S-TRANSFERASE KAPPA"/>
    <property type="match status" value="1"/>
</dbReference>